<organism evidence="2 3">
    <name type="scientific">Amycolatopsis australiensis</name>
    <dbReference type="NCBI Taxonomy" id="546364"/>
    <lineage>
        <taxon>Bacteria</taxon>
        <taxon>Bacillati</taxon>
        <taxon>Actinomycetota</taxon>
        <taxon>Actinomycetes</taxon>
        <taxon>Pseudonocardiales</taxon>
        <taxon>Pseudonocardiaceae</taxon>
        <taxon>Amycolatopsis</taxon>
    </lineage>
</organism>
<keyword evidence="1" id="KW-1133">Transmembrane helix</keyword>
<proteinExistence type="predicted"/>
<reference evidence="3" key="1">
    <citation type="submission" date="2016-11" db="EMBL/GenBank/DDBJ databases">
        <authorList>
            <person name="Varghese N."/>
            <person name="Submissions S."/>
        </authorList>
    </citation>
    <scope>NUCLEOTIDE SEQUENCE [LARGE SCALE GENOMIC DNA]</scope>
    <source>
        <strain evidence="3">DSM 44671</strain>
    </source>
</reference>
<dbReference type="Proteomes" id="UP000182740">
    <property type="component" value="Unassembled WGS sequence"/>
</dbReference>
<dbReference type="AlphaFoldDB" id="A0A1K1LKT6"/>
<evidence type="ECO:0000313" key="2">
    <source>
        <dbReference type="EMBL" id="SFW11513.1"/>
    </source>
</evidence>
<name>A0A1K1LKT6_9PSEU</name>
<keyword evidence="1" id="KW-0472">Membrane</keyword>
<feature type="transmembrane region" description="Helical" evidence="1">
    <location>
        <begin position="12"/>
        <end position="32"/>
    </location>
</feature>
<keyword evidence="1" id="KW-0812">Transmembrane</keyword>
<protein>
    <submittedName>
        <fullName evidence="2">Uncharacterized protein</fullName>
    </submittedName>
</protein>
<accession>A0A1K1LKT6</accession>
<gene>
    <name evidence="2" type="ORF">SAMN04489730_0026</name>
</gene>
<evidence type="ECO:0000313" key="3">
    <source>
        <dbReference type="Proteomes" id="UP000182740"/>
    </source>
</evidence>
<sequence>MGKHRKKEASRGGCAVIIMFTVPLLVLLATLADQARSLIG</sequence>
<dbReference type="RefSeq" id="WP_281255955.1">
    <property type="nucleotide sequence ID" value="NZ_FPJG01000001.1"/>
</dbReference>
<dbReference type="EMBL" id="FPJG01000001">
    <property type="protein sequence ID" value="SFW11513.1"/>
    <property type="molecule type" value="Genomic_DNA"/>
</dbReference>
<evidence type="ECO:0000256" key="1">
    <source>
        <dbReference type="SAM" id="Phobius"/>
    </source>
</evidence>
<keyword evidence="3" id="KW-1185">Reference proteome</keyword>